<feature type="chain" id="PRO_5046762923" evidence="1">
    <location>
        <begin position="25"/>
        <end position="599"/>
    </location>
</feature>
<dbReference type="RefSeq" id="WP_348385997.1">
    <property type="nucleotide sequence ID" value="NZ_CP134146.1"/>
</dbReference>
<sequence>MKTLIKSVLALSISGALLAPAAQAVTYTIEDLGIVDSVENTYGIEQNNVGQVLLSGQTTYNFPVQFQHFAEDGDDYDEIVRLANNTHDNYYDLFKIDDAAEEALRAGNPDANALSWTILWLRGKGSTLYQKYGDAQIYVYEPNTTTATELPVFDVAFEDGNLTRSTVDVPKGITDEGLVYGYSSAPFLSLPPFDDGGSELDIHWVSDFTSRGWIRSVDGSVEFELIPFTELDETTNHYGGLSAVNDLASINGNTVAIGTSSVDLNPNALEDLEEEGDYCDDRLDDMPFEACVQIIRQNLYYSNAFKWEVDETGTLVTATDLGRGVVNIHPDDKRPFTSDALSINDAGIIVGYSHFWWDEDETTPSRGESVGSFAAIFKDGEIIDFTDRDDYFESKAIEINNDGIFTGYMYKYVNGKARTKFYYANANDAEITPVFPVDFFKGSSSYPHGININGMIVGEGEVEDFVDSPSTPRRRHGFLYSINDDAFYNVNQFLSCEDQEKYTIVEARDINDENVILGTAWIKAPKLDSKGEPFSIDGEVIPDAEQDVLVAVKLTPTGEGFVINDCSEELDEKTERRGAGFGFLSLFAGMALLFRRRRS</sequence>
<name>A0ABY9TD72_9GAMM</name>
<dbReference type="EMBL" id="CP134146">
    <property type="protein sequence ID" value="WNC66832.1"/>
    <property type="molecule type" value="Genomic_DNA"/>
</dbReference>
<dbReference type="InterPro" id="IPR022562">
    <property type="entry name" value="DUF3466"/>
</dbReference>
<evidence type="ECO:0000313" key="2">
    <source>
        <dbReference type="EMBL" id="WNC66832.1"/>
    </source>
</evidence>
<dbReference type="Proteomes" id="UP001248581">
    <property type="component" value="Chromosome"/>
</dbReference>
<organism evidence="2 3">
    <name type="scientific">Thalassotalea nanhaiensis</name>
    <dbReference type="NCBI Taxonomy" id="3065648"/>
    <lineage>
        <taxon>Bacteria</taxon>
        <taxon>Pseudomonadati</taxon>
        <taxon>Pseudomonadota</taxon>
        <taxon>Gammaproteobacteria</taxon>
        <taxon>Alteromonadales</taxon>
        <taxon>Colwelliaceae</taxon>
        <taxon>Thalassotalea</taxon>
    </lineage>
</organism>
<proteinExistence type="predicted"/>
<accession>A0ABY9TD72</accession>
<evidence type="ECO:0000256" key="1">
    <source>
        <dbReference type="SAM" id="SignalP"/>
    </source>
</evidence>
<protein>
    <submittedName>
        <fullName evidence="2">DUF3466 family protein</fullName>
    </submittedName>
</protein>
<feature type="signal peptide" evidence="1">
    <location>
        <begin position="1"/>
        <end position="24"/>
    </location>
</feature>
<keyword evidence="1" id="KW-0732">Signal</keyword>
<keyword evidence="3" id="KW-1185">Reference proteome</keyword>
<reference evidence="3" key="1">
    <citation type="submission" date="2023-09" db="EMBL/GenBank/DDBJ databases">
        <authorList>
            <person name="Li S."/>
            <person name="Li X."/>
            <person name="Zhang C."/>
            <person name="Zhao Z."/>
        </authorList>
    </citation>
    <scope>NUCLEOTIDE SEQUENCE [LARGE SCALE GENOMIC DNA]</scope>
    <source>
        <strain evidence="3">SQ345</strain>
    </source>
</reference>
<dbReference type="Pfam" id="PF11949">
    <property type="entry name" value="DUF3466"/>
    <property type="match status" value="1"/>
</dbReference>
<evidence type="ECO:0000313" key="3">
    <source>
        <dbReference type="Proteomes" id="UP001248581"/>
    </source>
</evidence>
<gene>
    <name evidence="2" type="ORF">RI845_09785</name>
</gene>